<dbReference type="CDD" id="cd00099">
    <property type="entry name" value="IgV"/>
    <property type="match status" value="1"/>
</dbReference>
<feature type="chain" id="PRO_5041920504" description="Ig-like domain-containing protein" evidence="10">
    <location>
        <begin position="18"/>
        <end position="727"/>
    </location>
</feature>
<feature type="transmembrane region" description="Helical" evidence="9">
    <location>
        <begin position="27"/>
        <end position="44"/>
    </location>
</feature>
<evidence type="ECO:0000256" key="9">
    <source>
        <dbReference type="SAM" id="Phobius"/>
    </source>
</evidence>
<evidence type="ECO:0000256" key="3">
    <source>
        <dbReference type="ARBA" id="ARBA00022729"/>
    </source>
</evidence>
<dbReference type="InterPro" id="IPR007110">
    <property type="entry name" value="Ig-like_dom"/>
</dbReference>
<dbReference type="InterPro" id="IPR013783">
    <property type="entry name" value="Ig-like_fold"/>
</dbReference>
<keyword evidence="2" id="KW-1003">Cell membrane</keyword>
<feature type="region of interest" description="Disordered" evidence="8">
    <location>
        <begin position="409"/>
        <end position="454"/>
    </location>
</feature>
<feature type="transmembrane region" description="Helical" evidence="9">
    <location>
        <begin position="636"/>
        <end position="661"/>
    </location>
</feature>
<feature type="compositionally biased region" description="Polar residues" evidence="8">
    <location>
        <begin position="409"/>
        <end position="442"/>
    </location>
</feature>
<gene>
    <name evidence="12" type="ORF">C0J50_8438</name>
</gene>
<dbReference type="InterPro" id="IPR013106">
    <property type="entry name" value="Ig_V-set"/>
</dbReference>
<evidence type="ECO:0000256" key="10">
    <source>
        <dbReference type="SAM" id="SignalP"/>
    </source>
</evidence>
<evidence type="ECO:0000313" key="13">
    <source>
        <dbReference type="Proteomes" id="UP001205998"/>
    </source>
</evidence>
<feature type="signal peptide" evidence="10">
    <location>
        <begin position="1"/>
        <end position="17"/>
    </location>
</feature>
<keyword evidence="7" id="KW-0325">Glycoprotein</keyword>
<evidence type="ECO:0000256" key="6">
    <source>
        <dbReference type="ARBA" id="ARBA00023157"/>
    </source>
</evidence>
<dbReference type="PANTHER" id="PTHR19433">
    <property type="entry name" value="T-CELL RECEPTOR ALPHA CHAIN V REGION-RELATED"/>
    <property type="match status" value="1"/>
</dbReference>
<evidence type="ECO:0000313" key="12">
    <source>
        <dbReference type="EMBL" id="KAI5627663.1"/>
    </source>
</evidence>
<dbReference type="SMART" id="SM00408">
    <property type="entry name" value="IGc2"/>
    <property type="match status" value="2"/>
</dbReference>
<dbReference type="InterPro" id="IPR052051">
    <property type="entry name" value="TCR_complex_component"/>
</dbReference>
<reference evidence="12" key="1">
    <citation type="submission" date="2018-07" db="EMBL/GenBank/DDBJ databases">
        <title>Comparative genomics of catfishes provides insights into carnivory and benthic adaptation.</title>
        <authorList>
            <person name="Zhang Y."/>
            <person name="Wang D."/>
            <person name="Peng Z."/>
            <person name="Zheng S."/>
            <person name="Shao F."/>
            <person name="Tao W."/>
        </authorList>
    </citation>
    <scope>NUCLEOTIDE SEQUENCE</scope>
    <source>
        <strain evidence="12">Chongqing</strain>
    </source>
</reference>
<sequence length="727" mass="78612">MWVLTVTILLLCVAAHAAEDGFFSRLLILGVVLAGLGLLVVILWNSMTQYSKLNNNEHHYETIDDTVPPTAAAIPIQTHTEGGNVILSCTNDGKVVWSKGVPEGRQEIITAQRGETPKKHFPDNRFMMFSDFSLYIRNVSVSDSGIYYCNAVPVVNLIITPGEVGQSLVCPEPGQCPNAALGASKEVASFSGPLRDWVKIVEDARFSFPETHSVTGLMDQVSVGAWTGQAPGNKNKFTQATLKSPTYTRLSDREHGASQTTISNPSVRGNEGSSGSRTTAIRIQTHTEGSDVVFYCTNDGKVVWSKGVPEGRRDIITVQRGETPKKLHPDPDNRYMMLGDFSLYIRNVSVSDSGIYYCNAVPVVNLIITPGEGNVSKTTMTSPTSSTRANHSENRSTEIISFNSTVRKSEGTSSTLENVRNITQTPTTSTSVNGSEPEATQTSSSNSSVQNRKLPSVVTTTPVVMVSVLGGVTAVGVFGALLLWKCFFQKKTVKGKKADHIYESMTDVTQTAGSCDGKADGRESVDGMFTMSNVLQLCVCVSLALFITAGAVAGGTLYLPCTIPKQRWACKHTEESKKEFISTRFKNGTVIKERPDPYSRFTHMSNQLQIFNIQKLDSGTYFCSGKDVAVVNVTSVVLVAVLVVCVLAVVTLVLLLVIVFLKFSSRKKPTEGSVSETHTHDADAVTLHASDPLCVTGKAELEISRLSSAKQAAVFKGSGMEKLMLDL</sequence>
<evidence type="ECO:0000256" key="1">
    <source>
        <dbReference type="ARBA" id="ARBA00004236"/>
    </source>
</evidence>
<comment type="caution">
    <text evidence="12">The sequence shown here is derived from an EMBL/GenBank/DDBJ whole genome shotgun (WGS) entry which is preliminary data.</text>
</comment>
<feature type="transmembrane region" description="Helical" evidence="9">
    <location>
        <begin position="462"/>
        <end position="484"/>
    </location>
</feature>
<evidence type="ECO:0000259" key="11">
    <source>
        <dbReference type="PROSITE" id="PS50835"/>
    </source>
</evidence>
<dbReference type="InterPro" id="IPR003599">
    <property type="entry name" value="Ig_sub"/>
</dbReference>
<proteinExistence type="predicted"/>
<evidence type="ECO:0000256" key="4">
    <source>
        <dbReference type="ARBA" id="ARBA00022859"/>
    </source>
</evidence>
<evidence type="ECO:0000256" key="5">
    <source>
        <dbReference type="ARBA" id="ARBA00023136"/>
    </source>
</evidence>
<dbReference type="Proteomes" id="UP001205998">
    <property type="component" value="Unassembled WGS sequence"/>
</dbReference>
<dbReference type="EMBL" id="MU549698">
    <property type="protein sequence ID" value="KAI5627663.1"/>
    <property type="molecule type" value="Genomic_DNA"/>
</dbReference>
<keyword evidence="9" id="KW-1133">Transmembrane helix</keyword>
<dbReference type="AlphaFoldDB" id="A0AAD5B2V8"/>
<dbReference type="GO" id="GO:0002376">
    <property type="term" value="P:immune system process"/>
    <property type="evidence" value="ECO:0007669"/>
    <property type="project" value="UniProtKB-KW"/>
</dbReference>
<dbReference type="Gene3D" id="2.60.40.10">
    <property type="entry name" value="Immunoglobulins"/>
    <property type="match status" value="3"/>
</dbReference>
<name>A0AAD5B2V8_SILAS</name>
<dbReference type="Pfam" id="PF07686">
    <property type="entry name" value="V-set"/>
    <property type="match status" value="2"/>
</dbReference>
<comment type="subcellular location">
    <subcellularLocation>
        <location evidence="1">Cell membrane</location>
    </subcellularLocation>
</comment>
<evidence type="ECO:0000256" key="8">
    <source>
        <dbReference type="SAM" id="MobiDB-lite"/>
    </source>
</evidence>
<dbReference type="CDD" id="cd00096">
    <property type="entry name" value="Ig"/>
    <property type="match status" value="1"/>
</dbReference>
<feature type="compositionally biased region" description="Polar residues" evidence="8">
    <location>
        <begin position="257"/>
        <end position="277"/>
    </location>
</feature>
<dbReference type="PROSITE" id="PS50835">
    <property type="entry name" value="IG_LIKE"/>
    <property type="match status" value="2"/>
</dbReference>
<evidence type="ECO:0000256" key="2">
    <source>
        <dbReference type="ARBA" id="ARBA00022475"/>
    </source>
</evidence>
<feature type="domain" description="Ig-like" evidence="11">
    <location>
        <begin position="265"/>
        <end position="369"/>
    </location>
</feature>
<dbReference type="PANTHER" id="PTHR19433:SF133">
    <property type="entry name" value="IMMUNE-TYPE RECEPTOR 5 PRECURSOR-RELATED"/>
    <property type="match status" value="1"/>
</dbReference>
<dbReference type="GO" id="GO:0009617">
    <property type="term" value="P:response to bacterium"/>
    <property type="evidence" value="ECO:0007669"/>
    <property type="project" value="TreeGrafter"/>
</dbReference>
<keyword evidence="3 10" id="KW-0732">Signal</keyword>
<dbReference type="InterPro" id="IPR036179">
    <property type="entry name" value="Ig-like_dom_sf"/>
</dbReference>
<feature type="transmembrane region" description="Helical" evidence="9">
    <location>
        <begin position="534"/>
        <end position="559"/>
    </location>
</feature>
<feature type="domain" description="Ig-like" evidence="11">
    <location>
        <begin position="68"/>
        <end position="160"/>
    </location>
</feature>
<feature type="region of interest" description="Disordered" evidence="8">
    <location>
        <begin position="249"/>
        <end position="277"/>
    </location>
</feature>
<evidence type="ECO:0000256" key="7">
    <source>
        <dbReference type="ARBA" id="ARBA00023180"/>
    </source>
</evidence>
<keyword evidence="6" id="KW-1015">Disulfide bond</keyword>
<protein>
    <recommendedName>
        <fullName evidence="11">Ig-like domain-containing protein</fullName>
    </recommendedName>
</protein>
<dbReference type="InterPro" id="IPR003598">
    <property type="entry name" value="Ig_sub2"/>
</dbReference>
<accession>A0AAD5B2V8</accession>
<organism evidence="12 13">
    <name type="scientific">Silurus asotus</name>
    <name type="common">Amur catfish</name>
    <name type="synonym">Parasilurus asotus</name>
    <dbReference type="NCBI Taxonomy" id="30991"/>
    <lineage>
        <taxon>Eukaryota</taxon>
        <taxon>Metazoa</taxon>
        <taxon>Chordata</taxon>
        <taxon>Craniata</taxon>
        <taxon>Vertebrata</taxon>
        <taxon>Euteleostomi</taxon>
        <taxon>Actinopterygii</taxon>
        <taxon>Neopterygii</taxon>
        <taxon>Teleostei</taxon>
        <taxon>Ostariophysi</taxon>
        <taxon>Siluriformes</taxon>
        <taxon>Siluridae</taxon>
        <taxon>Silurus</taxon>
    </lineage>
</organism>
<dbReference type="SMART" id="SM00409">
    <property type="entry name" value="IG"/>
    <property type="match status" value="3"/>
</dbReference>
<dbReference type="GO" id="GO:0005886">
    <property type="term" value="C:plasma membrane"/>
    <property type="evidence" value="ECO:0007669"/>
    <property type="project" value="UniProtKB-SubCell"/>
</dbReference>
<keyword evidence="13" id="KW-1185">Reference proteome</keyword>
<keyword evidence="5 9" id="KW-0472">Membrane</keyword>
<keyword evidence="9" id="KW-0812">Transmembrane</keyword>
<keyword evidence="4" id="KW-0391">Immunity</keyword>
<dbReference type="SUPFAM" id="SSF48726">
    <property type="entry name" value="Immunoglobulin"/>
    <property type="match status" value="3"/>
</dbReference>